<protein>
    <submittedName>
        <fullName evidence="2">DUF882 domain-containing protein</fullName>
    </submittedName>
</protein>
<gene>
    <name evidence="2" type="ORF">D3A95_13280</name>
</gene>
<dbReference type="KEGG" id="tsq:D3A95_13280"/>
<proteinExistence type="predicted"/>
<accession>A0A7D6ESI6</accession>
<evidence type="ECO:0000313" key="3">
    <source>
        <dbReference type="Proteomes" id="UP000261812"/>
    </source>
</evidence>
<dbReference type="InterPro" id="IPR013230">
    <property type="entry name" value="Peptidase_M15A_C"/>
</dbReference>
<name>A0A7D6ESI6_9CYAN</name>
<sequence length="130" mass="14754">MLQDSTLLLSIIPNGNFTWGEALHNGQRLPDQLAHFDNIVALATAIQPYRTRSGKPWRVTSWYRPEPWNSRAGGSPNSLHKVGLAVDFVVDLPWAEIRDLFKDWRGGFGIYPNSGGHVHLDLGEYSRWEK</sequence>
<evidence type="ECO:0000259" key="1">
    <source>
        <dbReference type="Pfam" id="PF08291"/>
    </source>
</evidence>
<dbReference type="Gene3D" id="3.30.1380.10">
    <property type="match status" value="1"/>
</dbReference>
<dbReference type="AlphaFoldDB" id="A0A7D6ESI6"/>
<dbReference type="InterPro" id="IPR009045">
    <property type="entry name" value="Zn_M74/Hedgehog-like"/>
</dbReference>
<dbReference type="Pfam" id="PF08291">
    <property type="entry name" value="Peptidase_M15_3"/>
    <property type="match status" value="1"/>
</dbReference>
<dbReference type="EMBL" id="CP032152">
    <property type="protein sequence ID" value="QLL29282.1"/>
    <property type="molecule type" value="Genomic_DNA"/>
</dbReference>
<keyword evidence="3" id="KW-1185">Reference proteome</keyword>
<feature type="domain" description="Peptidase M15A C-terminal" evidence="1">
    <location>
        <begin position="38"/>
        <end position="121"/>
    </location>
</feature>
<organism evidence="2 3">
    <name type="scientific">Thermosynechococcus sichuanensis E542</name>
    <dbReference type="NCBI Taxonomy" id="2016101"/>
    <lineage>
        <taxon>Bacteria</taxon>
        <taxon>Bacillati</taxon>
        <taxon>Cyanobacteriota</taxon>
        <taxon>Cyanophyceae</taxon>
        <taxon>Acaryochloridales</taxon>
        <taxon>Thermosynechococcaceae</taxon>
        <taxon>Thermosynechococcus</taxon>
        <taxon>Thermosynechococcus sichuanensis</taxon>
    </lineage>
</organism>
<dbReference type="Proteomes" id="UP000261812">
    <property type="component" value="Chromosome"/>
</dbReference>
<dbReference type="SUPFAM" id="SSF55166">
    <property type="entry name" value="Hedgehog/DD-peptidase"/>
    <property type="match status" value="1"/>
</dbReference>
<reference evidence="3" key="1">
    <citation type="submission" date="2018-09" db="EMBL/GenBank/DDBJ databases">
        <title>Complete genome sequence of thermophilic cyanobacteria strain Thermosynechococcus elongatus PKUAC-SCTE542.</title>
        <authorList>
            <person name="Liang Y."/>
            <person name="Tang J."/>
            <person name="Daroch M."/>
        </authorList>
    </citation>
    <scope>NUCLEOTIDE SEQUENCE [LARGE SCALE GENOMIC DNA]</scope>
    <source>
        <strain evidence="3">E542</strain>
    </source>
</reference>
<evidence type="ECO:0000313" key="2">
    <source>
        <dbReference type="EMBL" id="QLL29282.1"/>
    </source>
</evidence>